<keyword evidence="3" id="KW-1003">Cell membrane</keyword>
<proteinExistence type="inferred from homology"/>
<name>A0A840DM79_9MICO</name>
<dbReference type="SUPFAM" id="SSF90123">
    <property type="entry name" value="ABC transporter transmembrane region"/>
    <property type="match status" value="1"/>
</dbReference>
<keyword evidence="6 13" id="KW-0067">ATP-binding</keyword>
<evidence type="ECO:0000313" key="13">
    <source>
        <dbReference type="EMBL" id="MBB4071107.1"/>
    </source>
</evidence>
<dbReference type="InterPro" id="IPR036640">
    <property type="entry name" value="ABC1_TM_sf"/>
</dbReference>
<feature type="transmembrane region" description="Helical" evidence="10">
    <location>
        <begin position="257"/>
        <end position="279"/>
    </location>
</feature>
<feature type="transmembrane region" description="Helical" evidence="10">
    <location>
        <begin position="76"/>
        <end position="94"/>
    </location>
</feature>
<dbReference type="EMBL" id="JACIFD010000003">
    <property type="protein sequence ID" value="MBB4071107.1"/>
    <property type="molecule type" value="Genomic_DNA"/>
</dbReference>
<dbReference type="Pfam" id="PF00664">
    <property type="entry name" value="ABC_membrane"/>
    <property type="match status" value="1"/>
</dbReference>
<comment type="subcellular location">
    <subcellularLocation>
        <location evidence="1">Cell membrane</location>
        <topology evidence="1">Multi-pass membrane protein</topology>
    </subcellularLocation>
</comment>
<dbReference type="GO" id="GO:0005524">
    <property type="term" value="F:ATP binding"/>
    <property type="evidence" value="ECO:0007669"/>
    <property type="project" value="UniProtKB-KW"/>
</dbReference>
<evidence type="ECO:0000256" key="4">
    <source>
        <dbReference type="ARBA" id="ARBA00022692"/>
    </source>
</evidence>
<evidence type="ECO:0000256" key="5">
    <source>
        <dbReference type="ARBA" id="ARBA00022741"/>
    </source>
</evidence>
<dbReference type="InterPro" id="IPR017871">
    <property type="entry name" value="ABC_transporter-like_CS"/>
</dbReference>
<protein>
    <submittedName>
        <fullName evidence="13">ATP-binding cassette subfamily B protein</fullName>
    </submittedName>
</protein>
<evidence type="ECO:0000256" key="1">
    <source>
        <dbReference type="ARBA" id="ARBA00004651"/>
    </source>
</evidence>
<keyword evidence="8 10" id="KW-0472">Membrane</keyword>
<feature type="transmembrane region" description="Helical" evidence="10">
    <location>
        <begin position="153"/>
        <end position="172"/>
    </location>
</feature>
<dbReference type="Pfam" id="PF00005">
    <property type="entry name" value="ABC_tran"/>
    <property type="match status" value="1"/>
</dbReference>
<evidence type="ECO:0000256" key="9">
    <source>
        <dbReference type="ARBA" id="ARBA00061644"/>
    </source>
</evidence>
<dbReference type="SMART" id="SM00382">
    <property type="entry name" value="AAA"/>
    <property type="match status" value="1"/>
</dbReference>
<dbReference type="PROSITE" id="PS00211">
    <property type="entry name" value="ABC_TRANSPORTER_1"/>
    <property type="match status" value="1"/>
</dbReference>
<dbReference type="SUPFAM" id="SSF52540">
    <property type="entry name" value="P-loop containing nucleoside triphosphate hydrolases"/>
    <property type="match status" value="1"/>
</dbReference>
<evidence type="ECO:0000259" key="12">
    <source>
        <dbReference type="PROSITE" id="PS50929"/>
    </source>
</evidence>
<dbReference type="GO" id="GO:0016887">
    <property type="term" value="F:ATP hydrolysis activity"/>
    <property type="evidence" value="ECO:0007669"/>
    <property type="project" value="InterPro"/>
</dbReference>
<dbReference type="InterPro" id="IPR027417">
    <property type="entry name" value="P-loop_NTPase"/>
</dbReference>
<evidence type="ECO:0000256" key="10">
    <source>
        <dbReference type="SAM" id="Phobius"/>
    </source>
</evidence>
<dbReference type="Gene3D" id="3.40.50.300">
    <property type="entry name" value="P-loop containing nucleotide triphosphate hydrolases"/>
    <property type="match status" value="1"/>
</dbReference>
<dbReference type="CDD" id="cd18551">
    <property type="entry name" value="ABC_6TM_LmrA_like"/>
    <property type="match status" value="1"/>
</dbReference>
<evidence type="ECO:0000256" key="3">
    <source>
        <dbReference type="ARBA" id="ARBA00022475"/>
    </source>
</evidence>
<feature type="transmembrane region" description="Helical" evidence="10">
    <location>
        <begin position="285"/>
        <end position="306"/>
    </location>
</feature>
<keyword evidence="5" id="KW-0547">Nucleotide-binding</keyword>
<feature type="domain" description="ABC transporter" evidence="11">
    <location>
        <begin position="365"/>
        <end position="629"/>
    </location>
</feature>
<dbReference type="Proteomes" id="UP000571183">
    <property type="component" value="Unassembled WGS sequence"/>
</dbReference>
<dbReference type="GO" id="GO:0005886">
    <property type="term" value="C:plasma membrane"/>
    <property type="evidence" value="ECO:0007669"/>
    <property type="project" value="UniProtKB-SubCell"/>
</dbReference>
<dbReference type="InterPro" id="IPR039421">
    <property type="entry name" value="Type_1_exporter"/>
</dbReference>
<dbReference type="PROSITE" id="PS50929">
    <property type="entry name" value="ABC_TM1F"/>
    <property type="match status" value="1"/>
</dbReference>
<evidence type="ECO:0000256" key="7">
    <source>
        <dbReference type="ARBA" id="ARBA00022989"/>
    </source>
</evidence>
<reference evidence="13" key="1">
    <citation type="submission" date="2020-08" db="EMBL/GenBank/DDBJ databases">
        <title>Sequencing the genomes of 1000 actinobacteria strains.</title>
        <authorList>
            <person name="Klenk H.-P."/>
        </authorList>
    </citation>
    <scope>NUCLEOTIDE SEQUENCE [LARGE SCALE GENOMIC DNA]</scope>
    <source>
        <strain evidence="13">DSM 27064</strain>
    </source>
</reference>
<evidence type="ECO:0000256" key="6">
    <source>
        <dbReference type="ARBA" id="ARBA00022840"/>
    </source>
</evidence>
<gene>
    <name evidence="13" type="ORF">F5897_000395</name>
</gene>
<comment type="caution">
    <text evidence="13">The sequence shown here is derived from an EMBL/GenBank/DDBJ whole genome shotgun (WGS) entry which is preliminary data.</text>
</comment>
<dbReference type="GO" id="GO:0015421">
    <property type="term" value="F:ABC-type oligopeptide transporter activity"/>
    <property type="evidence" value="ECO:0007669"/>
    <property type="project" value="TreeGrafter"/>
</dbReference>
<organism evidence="13 14">
    <name type="scientific">Canibacter oris</name>
    <dbReference type="NCBI Taxonomy" id="1365628"/>
    <lineage>
        <taxon>Bacteria</taxon>
        <taxon>Bacillati</taxon>
        <taxon>Actinomycetota</taxon>
        <taxon>Actinomycetes</taxon>
        <taxon>Micrococcales</taxon>
        <taxon>Microbacteriaceae</taxon>
        <taxon>Canibacter</taxon>
    </lineage>
</organism>
<evidence type="ECO:0000256" key="2">
    <source>
        <dbReference type="ARBA" id="ARBA00022448"/>
    </source>
</evidence>
<feature type="transmembrane region" description="Helical" evidence="10">
    <location>
        <begin position="39"/>
        <end position="56"/>
    </location>
</feature>
<sequence>MSVHENTTSARRSTRGAKRDPFRASFKELLPYLFAQRKLLVIALVLGIAAAITALLQPVLVGRTIETVQAGQPLGALLWLLMACVVASAIFSGLEHYTLQRMGEGVVLRSRRTLISKLLFLPISQFDQRRNGDLVSRIGSDTTLLRAVLTQGLVEAMAGSLVFVGSLIGMLIIDPVLFFATASVLVLATVAVVFISLKMRPLVTATQQQVGDLAASVDRAVNAIRTIRAAGASQREADIVTAQAEKAYRLGIRVAKLSALVVPISFIAMQLCFIVVLGLGGYRVAIGATSIAQLVSFIIFVFLLIAPLGQMFGAVSAVNQALGALGRIREITALQTEAELDASAAAAKGIALRDLREIPAAAAAIEFQDVHFTYRSAAPDRVDARTLVDRRRRGVYTPPEIMETPVLHGVSFAVPHGKRVALVGPSGAGKSTILGLIERFNDPDSGTIYFSGVDLKQLDRTQLRSQLGYVEQDAPVLAGTVRDNLLLGSPDATDADCERVLRLVNLGSLLDRTGAEEHRGLDAEVGENGIMLSGGEKQRLAIARALLANAPVLLLDESTANLDGVNEAMMRDALEAVAAERTMLVIAHRLATVIDSDLIIVLENGRVIGSGTHAELLESTPLYLELARRQLLTD</sequence>
<keyword evidence="7 10" id="KW-1133">Transmembrane helix</keyword>
<feature type="domain" description="ABC transmembrane type-1" evidence="12">
    <location>
        <begin position="41"/>
        <end position="320"/>
    </location>
</feature>
<dbReference type="PROSITE" id="PS50893">
    <property type="entry name" value="ABC_TRANSPORTER_2"/>
    <property type="match status" value="1"/>
</dbReference>
<dbReference type="InterPro" id="IPR003593">
    <property type="entry name" value="AAA+_ATPase"/>
</dbReference>
<comment type="similarity">
    <text evidence="9">Belongs to the ABC transporter superfamily. Lipid exporter (TC 3.A.1.106) family.</text>
</comment>
<keyword evidence="2" id="KW-0813">Transport</keyword>
<keyword evidence="14" id="KW-1185">Reference proteome</keyword>
<dbReference type="RefSeq" id="WP_183304288.1">
    <property type="nucleotide sequence ID" value="NZ_JACIFD010000003.1"/>
</dbReference>
<dbReference type="InterPro" id="IPR011527">
    <property type="entry name" value="ABC1_TM_dom"/>
</dbReference>
<dbReference type="PANTHER" id="PTHR43394">
    <property type="entry name" value="ATP-DEPENDENT PERMEASE MDL1, MITOCHONDRIAL"/>
    <property type="match status" value="1"/>
</dbReference>
<feature type="transmembrane region" description="Helical" evidence="10">
    <location>
        <begin position="178"/>
        <end position="197"/>
    </location>
</feature>
<dbReference type="Gene3D" id="1.20.1560.10">
    <property type="entry name" value="ABC transporter type 1, transmembrane domain"/>
    <property type="match status" value="1"/>
</dbReference>
<dbReference type="PANTHER" id="PTHR43394:SF1">
    <property type="entry name" value="ATP-BINDING CASSETTE SUB-FAMILY B MEMBER 10, MITOCHONDRIAL"/>
    <property type="match status" value="1"/>
</dbReference>
<dbReference type="FunFam" id="3.40.50.300:FF:000299">
    <property type="entry name" value="ABC transporter ATP-binding protein/permease"/>
    <property type="match status" value="1"/>
</dbReference>
<evidence type="ECO:0000259" key="11">
    <source>
        <dbReference type="PROSITE" id="PS50893"/>
    </source>
</evidence>
<evidence type="ECO:0000256" key="8">
    <source>
        <dbReference type="ARBA" id="ARBA00023136"/>
    </source>
</evidence>
<dbReference type="AlphaFoldDB" id="A0A840DM79"/>
<evidence type="ECO:0000313" key="14">
    <source>
        <dbReference type="Proteomes" id="UP000571183"/>
    </source>
</evidence>
<keyword evidence="4 10" id="KW-0812">Transmembrane</keyword>
<accession>A0A840DM79</accession>
<dbReference type="InterPro" id="IPR003439">
    <property type="entry name" value="ABC_transporter-like_ATP-bd"/>
</dbReference>